<dbReference type="WBParaSite" id="GPUH_0001817501-mRNA-1">
    <property type="protein sequence ID" value="GPUH_0001817501-mRNA-1"/>
    <property type="gene ID" value="GPUH_0001817501"/>
</dbReference>
<dbReference type="SUPFAM" id="SSF47672">
    <property type="entry name" value="Transferrin receptor-like dimerisation domain"/>
    <property type="match status" value="1"/>
</dbReference>
<proteinExistence type="predicted"/>
<dbReference type="PANTHER" id="PTHR10404">
    <property type="entry name" value="N-ACETYLATED-ALPHA-LINKED ACIDIC DIPEPTIDASE"/>
    <property type="match status" value="1"/>
</dbReference>
<organism evidence="4">
    <name type="scientific">Gongylonema pulchrum</name>
    <dbReference type="NCBI Taxonomy" id="637853"/>
    <lineage>
        <taxon>Eukaryota</taxon>
        <taxon>Metazoa</taxon>
        <taxon>Ecdysozoa</taxon>
        <taxon>Nematoda</taxon>
        <taxon>Chromadorea</taxon>
        <taxon>Rhabditida</taxon>
        <taxon>Spirurina</taxon>
        <taxon>Spiruromorpha</taxon>
        <taxon>Spiruroidea</taxon>
        <taxon>Gongylonematidae</taxon>
        <taxon>Gongylonema</taxon>
    </lineage>
</organism>
<gene>
    <name evidence="2" type="ORF">GPUH_LOCUS18150</name>
</gene>
<dbReference type="Proteomes" id="UP000271098">
    <property type="component" value="Unassembled WGS sequence"/>
</dbReference>
<dbReference type="InterPro" id="IPR039373">
    <property type="entry name" value="Peptidase_M28B"/>
</dbReference>
<sequence>MLWSLKVHEAVGRYWAALACEFTDSTVLPMNITDLALSLTRLYVPQIKKALEQLREYWDILEHARTQLSHFIKASSDFLDRARRFEGIIQLTLHEYVLNPYELNIISLLNDRLMEVERCFVNPRGMPEQPSQRHMLFSVNSSDEYSSKVMGSVHNAVRFLEFQIELKV</sequence>
<dbReference type="EMBL" id="UYRT01086293">
    <property type="protein sequence ID" value="VDN31151.1"/>
    <property type="molecule type" value="Genomic_DNA"/>
</dbReference>
<accession>A0A183EB09</accession>
<feature type="domain" description="Transferrin receptor-like dimerisation" evidence="1">
    <location>
        <begin position="62"/>
        <end position="158"/>
    </location>
</feature>
<evidence type="ECO:0000259" key="1">
    <source>
        <dbReference type="Pfam" id="PF04253"/>
    </source>
</evidence>
<dbReference type="InterPro" id="IPR036757">
    <property type="entry name" value="TFR-like_dimer_dom_sf"/>
</dbReference>
<dbReference type="GO" id="GO:0004180">
    <property type="term" value="F:carboxypeptidase activity"/>
    <property type="evidence" value="ECO:0007669"/>
    <property type="project" value="TreeGrafter"/>
</dbReference>
<reference evidence="4" key="1">
    <citation type="submission" date="2016-06" db="UniProtKB">
        <authorList>
            <consortium name="WormBaseParasite"/>
        </authorList>
    </citation>
    <scope>IDENTIFICATION</scope>
</reference>
<dbReference type="AlphaFoldDB" id="A0A183EB09"/>
<evidence type="ECO:0000313" key="2">
    <source>
        <dbReference type="EMBL" id="VDN31151.1"/>
    </source>
</evidence>
<reference evidence="2 3" key="2">
    <citation type="submission" date="2018-11" db="EMBL/GenBank/DDBJ databases">
        <authorList>
            <consortium name="Pathogen Informatics"/>
        </authorList>
    </citation>
    <scope>NUCLEOTIDE SEQUENCE [LARGE SCALE GENOMIC DNA]</scope>
</reference>
<evidence type="ECO:0000313" key="4">
    <source>
        <dbReference type="WBParaSite" id="GPUH_0001817501-mRNA-1"/>
    </source>
</evidence>
<dbReference type="Pfam" id="PF04253">
    <property type="entry name" value="TFR_dimer"/>
    <property type="match status" value="1"/>
</dbReference>
<name>A0A183EB09_9BILA</name>
<evidence type="ECO:0000313" key="3">
    <source>
        <dbReference type="Proteomes" id="UP000271098"/>
    </source>
</evidence>
<dbReference type="OrthoDB" id="5841748at2759"/>
<dbReference type="Gene3D" id="1.20.930.40">
    <property type="entry name" value="Transferrin receptor-like, dimerisation domain"/>
    <property type="match status" value="1"/>
</dbReference>
<dbReference type="InterPro" id="IPR007365">
    <property type="entry name" value="TFR-like_dimer_dom"/>
</dbReference>
<dbReference type="PANTHER" id="PTHR10404:SF77">
    <property type="entry name" value="GLUTAMATE CARBOXYPEPTIDASE 2 HOMOLOG"/>
    <property type="match status" value="1"/>
</dbReference>
<protein>
    <submittedName>
        <fullName evidence="4">TFR_dimer domain-containing protein</fullName>
    </submittedName>
</protein>
<keyword evidence="3" id="KW-1185">Reference proteome</keyword>